<reference evidence="2 3" key="1">
    <citation type="journal article" date="2023" name="bioRxiv">
        <title>An intranuclear bacterial parasite of deep-sea mussels expresses apoptosis inhibitors acquired from its host.</title>
        <authorList>
            <person name="Gonzalez Porras M.A."/>
            <person name="Assie A."/>
            <person name="Tietjen M."/>
            <person name="Violette M."/>
            <person name="Kleiner M."/>
            <person name="Gruber-Vodicka H."/>
            <person name="Dubilier N."/>
            <person name="Leisch N."/>
        </authorList>
    </citation>
    <scope>NUCLEOTIDE SEQUENCE [LARGE SCALE GENOMIC DNA]</scope>
    <source>
        <strain evidence="2">IAP13</strain>
    </source>
</reference>
<gene>
    <name evidence="2" type="ORF">QS748_10885</name>
</gene>
<evidence type="ECO:0000313" key="3">
    <source>
        <dbReference type="Proteomes" id="UP001178148"/>
    </source>
</evidence>
<feature type="transmembrane region" description="Helical" evidence="1">
    <location>
        <begin position="20"/>
        <end position="40"/>
    </location>
</feature>
<evidence type="ECO:0000313" key="2">
    <source>
        <dbReference type="EMBL" id="MDP0589656.1"/>
    </source>
</evidence>
<accession>A0AA90P091</accession>
<organism evidence="2 3">
    <name type="scientific">Candidatus Endonucleibacter bathymodioli</name>
    <dbReference type="NCBI Taxonomy" id="539814"/>
    <lineage>
        <taxon>Bacteria</taxon>
        <taxon>Pseudomonadati</taxon>
        <taxon>Pseudomonadota</taxon>
        <taxon>Gammaproteobacteria</taxon>
        <taxon>Oceanospirillales</taxon>
        <taxon>Endozoicomonadaceae</taxon>
        <taxon>Candidatus Endonucleibacter</taxon>
    </lineage>
</organism>
<keyword evidence="1" id="KW-0812">Transmembrane</keyword>
<comment type="caution">
    <text evidence="2">The sequence shown here is derived from an EMBL/GenBank/DDBJ whole genome shotgun (WGS) entry which is preliminary data.</text>
</comment>
<dbReference type="Proteomes" id="UP001178148">
    <property type="component" value="Unassembled WGS sequence"/>
</dbReference>
<dbReference type="AlphaFoldDB" id="A0AA90P091"/>
<sequence>MACNLTTVIKRNGLTVSLVGFDHLFGGLTLCFFGIVFNSYGQKGFDTRLMLVARYSSWRSWGLLSSD</sequence>
<name>A0AA90P091_9GAMM</name>
<keyword evidence="3" id="KW-1185">Reference proteome</keyword>
<evidence type="ECO:0000256" key="1">
    <source>
        <dbReference type="SAM" id="Phobius"/>
    </source>
</evidence>
<dbReference type="EMBL" id="JASXSV010000018">
    <property type="protein sequence ID" value="MDP0589656.1"/>
    <property type="molecule type" value="Genomic_DNA"/>
</dbReference>
<protein>
    <submittedName>
        <fullName evidence="2">Uncharacterized protein</fullName>
    </submittedName>
</protein>
<keyword evidence="1" id="KW-0472">Membrane</keyword>
<keyword evidence="1" id="KW-1133">Transmembrane helix</keyword>
<proteinExistence type="predicted"/>